<dbReference type="Pfam" id="PF00005">
    <property type="entry name" value="ABC_tran"/>
    <property type="match status" value="1"/>
</dbReference>
<keyword evidence="4 6" id="KW-0067">ATP-binding</keyword>
<dbReference type="InterPro" id="IPR003439">
    <property type="entry name" value="ABC_transporter-like_ATP-bd"/>
</dbReference>
<dbReference type="InterPro" id="IPR003593">
    <property type="entry name" value="AAA+_ATPase"/>
</dbReference>
<dbReference type="SUPFAM" id="SSF52540">
    <property type="entry name" value="P-loop containing nucleoside triphosphate hydrolases"/>
    <property type="match status" value="1"/>
</dbReference>
<evidence type="ECO:0000256" key="2">
    <source>
        <dbReference type="ARBA" id="ARBA00022448"/>
    </source>
</evidence>
<dbReference type="PANTHER" id="PTHR46743">
    <property type="entry name" value="TEICHOIC ACIDS EXPORT ATP-BINDING PROTEIN TAGH"/>
    <property type="match status" value="1"/>
</dbReference>
<dbReference type="InterPro" id="IPR050683">
    <property type="entry name" value="Bact_Polysacc_Export_ATP-bd"/>
</dbReference>
<dbReference type="CDD" id="cd03220">
    <property type="entry name" value="ABC_KpsT_Wzt"/>
    <property type="match status" value="1"/>
</dbReference>
<sequence length="206" mass="22990">MSGVRKVILDGLSLDLPGDKNIAILGQNGAGKSTLMRLIAGAELPDAGRIMRYAKVSWPLGFGGGFNGTMSGVENARFVARMYGEDPDEVISYVEEFSELGPSMRLPIKTYSSGMRARLAFGVSMAIEFKYYLIDEITAVGDARFKKKCNEVFEEKLKDSNILMISHSNEMLRRYCQSGCVLHQGHLYYYEDISDAIDMHNHLQNQ</sequence>
<dbReference type="InterPro" id="IPR017871">
    <property type="entry name" value="ABC_transporter-like_CS"/>
</dbReference>
<dbReference type="EMBL" id="JACEON010000003">
    <property type="protein sequence ID" value="MBA4610882.1"/>
    <property type="molecule type" value="Genomic_DNA"/>
</dbReference>
<organism evidence="6 7">
    <name type="scientific">Stappia taiwanensis</name>
    <dbReference type="NCBI Taxonomy" id="992267"/>
    <lineage>
        <taxon>Bacteria</taxon>
        <taxon>Pseudomonadati</taxon>
        <taxon>Pseudomonadota</taxon>
        <taxon>Alphaproteobacteria</taxon>
        <taxon>Hyphomicrobiales</taxon>
        <taxon>Stappiaceae</taxon>
        <taxon>Stappia</taxon>
    </lineage>
</organism>
<accession>A0A838XL82</accession>
<dbReference type="GO" id="GO:0140359">
    <property type="term" value="F:ABC-type transporter activity"/>
    <property type="evidence" value="ECO:0007669"/>
    <property type="project" value="InterPro"/>
</dbReference>
<dbReference type="GO" id="GO:0016020">
    <property type="term" value="C:membrane"/>
    <property type="evidence" value="ECO:0007669"/>
    <property type="project" value="InterPro"/>
</dbReference>
<evidence type="ECO:0000256" key="1">
    <source>
        <dbReference type="ARBA" id="ARBA00005417"/>
    </source>
</evidence>
<proteinExistence type="inferred from homology"/>
<gene>
    <name evidence="6" type="ORF">H1W37_04415</name>
</gene>
<dbReference type="SMART" id="SM00382">
    <property type="entry name" value="AAA"/>
    <property type="match status" value="1"/>
</dbReference>
<feature type="domain" description="ABC transporter" evidence="5">
    <location>
        <begin position="1"/>
        <end position="203"/>
    </location>
</feature>
<evidence type="ECO:0000256" key="3">
    <source>
        <dbReference type="ARBA" id="ARBA00022741"/>
    </source>
</evidence>
<keyword evidence="3" id="KW-0547">Nucleotide-binding</keyword>
<dbReference type="GO" id="GO:0005524">
    <property type="term" value="F:ATP binding"/>
    <property type="evidence" value="ECO:0007669"/>
    <property type="project" value="UniProtKB-KW"/>
</dbReference>
<dbReference type="Proteomes" id="UP000559404">
    <property type="component" value="Unassembled WGS sequence"/>
</dbReference>
<dbReference type="InterPro" id="IPR015860">
    <property type="entry name" value="ABC_transpr_TagH-like"/>
</dbReference>
<name>A0A838XL82_9HYPH</name>
<keyword evidence="7" id="KW-1185">Reference proteome</keyword>
<reference evidence="6 7" key="1">
    <citation type="submission" date="2020-07" db="EMBL/GenBank/DDBJ databases">
        <authorList>
            <person name="Li M."/>
        </authorList>
    </citation>
    <scope>NUCLEOTIDE SEQUENCE [LARGE SCALE GENOMIC DNA]</scope>
    <source>
        <strain evidence="6 7">DSM 23284</strain>
    </source>
</reference>
<dbReference type="InterPro" id="IPR027417">
    <property type="entry name" value="P-loop_NTPase"/>
</dbReference>
<dbReference type="Gene3D" id="3.40.50.300">
    <property type="entry name" value="P-loop containing nucleotide triphosphate hydrolases"/>
    <property type="match status" value="1"/>
</dbReference>
<keyword evidence="2" id="KW-0813">Transport</keyword>
<protein>
    <submittedName>
        <fullName evidence="6">ABC transporter ATP-binding protein</fullName>
    </submittedName>
</protein>
<evidence type="ECO:0000313" key="6">
    <source>
        <dbReference type="EMBL" id="MBA4610882.1"/>
    </source>
</evidence>
<evidence type="ECO:0000256" key="4">
    <source>
        <dbReference type="ARBA" id="ARBA00022840"/>
    </source>
</evidence>
<dbReference type="PROSITE" id="PS50893">
    <property type="entry name" value="ABC_TRANSPORTER_2"/>
    <property type="match status" value="1"/>
</dbReference>
<reference evidence="6 7" key="2">
    <citation type="submission" date="2020-08" db="EMBL/GenBank/DDBJ databases">
        <title>Stappia taiwanensis sp. nov., isolated from a coastal thermal spring.</title>
        <authorList>
            <person name="Kampfer P."/>
        </authorList>
    </citation>
    <scope>NUCLEOTIDE SEQUENCE [LARGE SCALE GENOMIC DNA]</scope>
    <source>
        <strain evidence="6 7">DSM 23284</strain>
    </source>
</reference>
<dbReference type="PROSITE" id="PS00211">
    <property type="entry name" value="ABC_TRANSPORTER_1"/>
    <property type="match status" value="1"/>
</dbReference>
<evidence type="ECO:0000259" key="5">
    <source>
        <dbReference type="PROSITE" id="PS50893"/>
    </source>
</evidence>
<comment type="caution">
    <text evidence="6">The sequence shown here is derived from an EMBL/GenBank/DDBJ whole genome shotgun (WGS) entry which is preliminary data.</text>
</comment>
<dbReference type="GO" id="GO:0016887">
    <property type="term" value="F:ATP hydrolysis activity"/>
    <property type="evidence" value="ECO:0007669"/>
    <property type="project" value="InterPro"/>
</dbReference>
<dbReference type="PANTHER" id="PTHR46743:SF2">
    <property type="entry name" value="TEICHOIC ACIDS EXPORT ATP-BINDING PROTEIN TAGH"/>
    <property type="match status" value="1"/>
</dbReference>
<comment type="similarity">
    <text evidence="1">Belongs to the ABC transporter superfamily.</text>
</comment>
<dbReference type="AlphaFoldDB" id="A0A838XL82"/>
<evidence type="ECO:0000313" key="7">
    <source>
        <dbReference type="Proteomes" id="UP000559404"/>
    </source>
</evidence>